<sequence>MLDIKMSKEADALLSVLYAVYKSRRKEGMSKSSAKEFDPDFFQNVEPLSSWNADDLSEARVELKSNGLVKTSIVGECELTENAIAIMEDRVKDGLLAGAEFLSNFIP</sequence>
<reference evidence="1" key="2">
    <citation type="submission" date="2021-09" db="EMBL/GenBank/DDBJ databases">
        <authorList>
            <person name="Gilroy R."/>
        </authorList>
    </citation>
    <scope>NUCLEOTIDE SEQUENCE</scope>
    <source>
        <strain evidence="1">ChiBcec21-2208</strain>
    </source>
</reference>
<protein>
    <submittedName>
        <fullName evidence="1">Uncharacterized protein</fullName>
    </submittedName>
</protein>
<name>A0A921LQA4_9FIRM</name>
<reference evidence="1" key="1">
    <citation type="journal article" date="2021" name="PeerJ">
        <title>Extensive microbial diversity within the chicken gut microbiome revealed by metagenomics and culture.</title>
        <authorList>
            <person name="Gilroy R."/>
            <person name="Ravi A."/>
            <person name="Getino M."/>
            <person name="Pursley I."/>
            <person name="Horton D.L."/>
            <person name="Alikhan N.F."/>
            <person name="Baker D."/>
            <person name="Gharbi K."/>
            <person name="Hall N."/>
            <person name="Watson M."/>
            <person name="Adriaenssens E.M."/>
            <person name="Foster-Nyarko E."/>
            <person name="Jarju S."/>
            <person name="Secka A."/>
            <person name="Antonio M."/>
            <person name="Oren A."/>
            <person name="Chaudhuri R.R."/>
            <person name="La Ragione R."/>
            <person name="Hildebrand F."/>
            <person name="Pallen M.J."/>
        </authorList>
    </citation>
    <scope>NUCLEOTIDE SEQUENCE</scope>
    <source>
        <strain evidence="1">ChiBcec21-2208</strain>
    </source>
</reference>
<proteinExistence type="predicted"/>
<comment type="caution">
    <text evidence="1">The sequence shown here is derived from an EMBL/GenBank/DDBJ whole genome shotgun (WGS) entry which is preliminary data.</text>
</comment>
<accession>A0A921LQA4</accession>
<dbReference type="Proteomes" id="UP000782880">
    <property type="component" value="Unassembled WGS sequence"/>
</dbReference>
<evidence type="ECO:0000313" key="1">
    <source>
        <dbReference type="EMBL" id="HJG29742.1"/>
    </source>
</evidence>
<organism evidence="1 2">
    <name type="scientific">Subdoligranulum variabile</name>
    <dbReference type="NCBI Taxonomy" id="214851"/>
    <lineage>
        <taxon>Bacteria</taxon>
        <taxon>Bacillati</taxon>
        <taxon>Bacillota</taxon>
        <taxon>Clostridia</taxon>
        <taxon>Eubacteriales</taxon>
        <taxon>Oscillospiraceae</taxon>
        <taxon>Subdoligranulum</taxon>
    </lineage>
</organism>
<gene>
    <name evidence="1" type="ORF">K8V20_14000</name>
</gene>
<dbReference type="EMBL" id="DYVE01000355">
    <property type="protein sequence ID" value="HJG29742.1"/>
    <property type="molecule type" value="Genomic_DNA"/>
</dbReference>
<evidence type="ECO:0000313" key="2">
    <source>
        <dbReference type="Proteomes" id="UP000782880"/>
    </source>
</evidence>
<dbReference type="AlphaFoldDB" id="A0A921LQA4"/>